<reference evidence="2 3" key="1">
    <citation type="submission" date="2018-01" db="EMBL/GenBank/DDBJ databases">
        <title>Complete genome sequences of 14 Citrobacter spp. isolated from plant in Canada.</title>
        <authorList>
            <person name="Bhandare S.G."/>
            <person name="Colavecchio A."/>
            <person name="Jeukens J."/>
            <person name="Emond-Rheault J.-G."/>
            <person name="Freschi L."/>
            <person name="Hamel J."/>
            <person name="Kukavica-Ibrulj I."/>
            <person name="Levesque R."/>
            <person name="Goodridge L."/>
        </authorList>
    </citation>
    <scope>NUCLEOTIDE SEQUENCE [LARGE SCALE GENOMIC DNA]</scope>
    <source>
        <strain evidence="2 3">S1285</strain>
    </source>
</reference>
<dbReference type="Pfam" id="PF15977">
    <property type="entry name" value="HTH_46"/>
    <property type="match status" value="1"/>
</dbReference>
<dbReference type="RefSeq" id="WP_103775523.1">
    <property type="nucleotide sequence ID" value="NZ_PQLX01000001.1"/>
</dbReference>
<proteinExistence type="predicted"/>
<gene>
    <name evidence="2" type="ORF">C3430_06085</name>
</gene>
<dbReference type="AlphaFoldDB" id="A0A2S4S450"/>
<dbReference type="InterPro" id="IPR014710">
    <property type="entry name" value="RmlC-like_jellyroll"/>
</dbReference>
<evidence type="ECO:0000313" key="3">
    <source>
        <dbReference type="Proteomes" id="UP000237003"/>
    </source>
</evidence>
<dbReference type="Proteomes" id="UP000237003">
    <property type="component" value="Unassembled WGS sequence"/>
</dbReference>
<protein>
    <submittedName>
        <fullName evidence="2">Cytoplasmic protein</fullName>
    </submittedName>
</protein>
<dbReference type="OrthoDB" id="6625231at2"/>
<name>A0A2S4S450_CITAM</name>
<accession>A0A2S4S450</accession>
<dbReference type="InterPro" id="IPR018490">
    <property type="entry name" value="cNMP-bd_dom_sf"/>
</dbReference>
<dbReference type="SUPFAM" id="SSF51206">
    <property type="entry name" value="cAMP-binding domain-like"/>
    <property type="match status" value="1"/>
</dbReference>
<feature type="domain" description="IprA winged helix-turn-helix" evidence="1">
    <location>
        <begin position="162"/>
        <end position="230"/>
    </location>
</feature>
<evidence type="ECO:0000259" key="1">
    <source>
        <dbReference type="Pfam" id="PF15977"/>
    </source>
</evidence>
<dbReference type="InterPro" id="IPR041687">
    <property type="entry name" value="HTH_46"/>
</dbReference>
<comment type="caution">
    <text evidence="2">The sequence shown here is derived from an EMBL/GenBank/DDBJ whole genome shotgun (WGS) entry which is preliminary data.</text>
</comment>
<sequence>MDFNPVDNSNGEELPAFAFSQKTKYLSAQQTLFDALLPAGEPFSQPAHWVHQFSPDQENANIILLDKGIISICHSGSNLYMSTAFSPSVLGLIDGYGFYYNIPGRPQHYLYAETDCSGYFVPLNKFVETANTQELWHDVARTLAHRLLVMSAREQELVGVDSYLKVRALIIELWTYPKEYRMQINIVNFIQRRTALSRSRIMKFLSDLRIGGYISINRGKLESVLQKLPSAY</sequence>
<organism evidence="2 3">
    <name type="scientific">Citrobacter amalonaticus</name>
    <dbReference type="NCBI Taxonomy" id="35703"/>
    <lineage>
        <taxon>Bacteria</taxon>
        <taxon>Pseudomonadati</taxon>
        <taxon>Pseudomonadota</taxon>
        <taxon>Gammaproteobacteria</taxon>
        <taxon>Enterobacterales</taxon>
        <taxon>Enterobacteriaceae</taxon>
        <taxon>Citrobacter</taxon>
    </lineage>
</organism>
<dbReference type="EMBL" id="PQLX01000001">
    <property type="protein sequence ID" value="POU68620.1"/>
    <property type="molecule type" value="Genomic_DNA"/>
</dbReference>
<dbReference type="Gene3D" id="2.60.120.10">
    <property type="entry name" value="Jelly Rolls"/>
    <property type="match status" value="1"/>
</dbReference>
<evidence type="ECO:0000313" key="2">
    <source>
        <dbReference type="EMBL" id="POU68620.1"/>
    </source>
</evidence>